<dbReference type="STRING" id="1927124.BST13_01420"/>
<gene>
    <name evidence="2" type="ORF">BST13_01420</name>
</gene>
<dbReference type="OrthoDB" id="4749256at2"/>
<proteinExistence type="predicted"/>
<evidence type="ECO:0000256" key="1">
    <source>
        <dbReference type="SAM" id="SignalP"/>
    </source>
</evidence>
<evidence type="ECO:0000313" key="3">
    <source>
        <dbReference type="Proteomes" id="UP000192448"/>
    </source>
</evidence>
<dbReference type="Proteomes" id="UP000192448">
    <property type="component" value="Unassembled WGS sequence"/>
</dbReference>
<dbReference type="RefSeq" id="WP_083159835.1">
    <property type="nucleotide sequence ID" value="NZ_MVHF01000001.1"/>
</dbReference>
<sequence>MRVTPNTCALAALAVAVGLTASACSGSTESAAQTTTPAAAPAGVDLQSLIPAPADTQQTKGPNQIADNGIHMFYQVNGAPNDVLNAYKSALEGKGWQVTTIVTSAGGSSGGGATYTGTHGDAYGVFDGGGFNTSTFIDVCTWPSKPANPNCSRSDR</sequence>
<keyword evidence="1" id="KW-0732">Signal</keyword>
<dbReference type="PROSITE" id="PS51257">
    <property type="entry name" value="PROKAR_LIPOPROTEIN"/>
    <property type="match status" value="1"/>
</dbReference>
<name>A0A1X0BDW7_9MYCO</name>
<protein>
    <submittedName>
        <fullName evidence="2">Uncharacterized protein</fullName>
    </submittedName>
</protein>
<feature type="chain" id="PRO_5039376569" evidence="1">
    <location>
        <begin position="24"/>
        <end position="156"/>
    </location>
</feature>
<dbReference type="AlphaFoldDB" id="A0A1X0BDW7"/>
<comment type="caution">
    <text evidence="2">The sequence shown here is derived from an EMBL/GenBank/DDBJ whole genome shotgun (WGS) entry which is preliminary data.</text>
</comment>
<accession>A0A1X0BDW7</accession>
<keyword evidence="3" id="KW-1185">Reference proteome</keyword>
<feature type="signal peptide" evidence="1">
    <location>
        <begin position="1"/>
        <end position="23"/>
    </location>
</feature>
<reference evidence="2 3" key="1">
    <citation type="submission" date="2017-02" db="EMBL/GenBank/DDBJ databases">
        <title>The new phylogeny of genus Mycobacterium.</title>
        <authorList>
            <person name="Tortoli E."/>
            <person name="Trovato A."/>
            <person name="Cirillo D.M."/>
        </authorList>
    </citation>
    <scope>NUCLEOTIDE SEQUENCE [LARGE SCALE GENOMIC DNA]</scope>
    <source>
        <strain evidence="2 3">RW6</strain>
    </source>
</reference>
<dbReference type="EMBL" id="MVHF01000001">
    <property type="protein sequence ID" value="ORA40036.1"/>
    <property type="molecule type" value="Genomic_DNA"/>
</dbReference>
<evidence type="ECO:0000313" key="2">
    <source>
        <dbReference type="EMBL" id="ORA40036.1"/>
    </source>
</evidence>
<organism evidence="2 3">
    <name type="scientific">Mycobacterium aquaticum</name>
    <dbReference type="NCBI Taxonomy" id="1927124"/>
    <lineage>
        <taxon>Bacteria</taxon>
        <taxon>Bacillati</taxon>
        <taxon>Actinomycetota</taxon>
        <taxon>Actinomycetes</taxon>
        <taxon>Mycobacteriales</taxon>
        <taxon>Mycobacteriaceae</taxon>
        <taxon>Mycobacterium</taxon>
    </lineage>
</organism>